<dbReference type="eggNOG" id="KOG3860">
    <property type="taxonomic scope" value="Eukaryota"/>
</dbReference>
<feature type="transmembrane region" description="Helical" evidence="5">
    <location>
        <begin position="117"/>
        <end position="140"/>
    </location>
</feature>
<dbReference type="RefSeq" id="XP_004027373.1">
    <property type="nucleotide sequence ID" value="XM_004027324.1"/>
</dbReference>
<feature type="transmembrane region" description="Helical" evidence="5">
    <location>
        <begin position="225"/>
        <end position="251"/>
    </location>
</feature>
<proteinExistence type="predicted"/>
<dbReference type="InterPro" id="IPR051085">
    <property type="entry name" value="MB_O-acyltransferase"/>
</dbReference>
<gene>
    <name evidence="6" type="ORF">IMG5_184300</name>
</gene>
<reference evidence="6 7" key="1">
    <citation type="submission" date="2011-07" db="EMBL/GenBank/DDBJ databases">
        <authorList>
            <person name="Coyne R."/>
            <person name="Brami D."/>
            <person name="Johnson J."/>
            <person name="Hostetler J."/>
            <person name="Hannick L."/>
            <person name="Clark T."/>
            <person name="Cassidy-Hanley D."/>
            <person name="Inman J."/>
        </authorList>
    </citation>
    <scope>NUCLEOTIDE SEQUENCE [LARGE SCALE GENOMIC DNA]</scope>
    <source>
        <strain evidence="6 7">G5</strain>
    </source>
</reference>
<dbReference type="GeneID" id="14904116"/>
<feature type="transmembrane region" description="Helical" evidence="5">
    <location>
        <begin position="257"/>
        <end position="278"/>
    </location>
</feature>
<evidence type="ECO:0000256" key="5">
    <source>
        <dbReference type="SAM" id="Phobius"/>
    </source>
</evidence>
<dbReference type="PANTHER" id="PTHR13285:SF18">
    <property type="entry name" value="PROTEIN-CYSTEINE N-PALMITOYLTRANSFERASE RASP"/>
    <property type="match status" value="1"/>
</dbReference>
<accession>G0R3C6</accession>
<dbReference type="PANTHER" id="PTHR13285">
    <property type="entry name" value="ACYLTRANSFERASE"/>
    <property type="match status" value="1"/>
</dbReference>
<comment type="subcellular location">
    <subcellularLocation>
        <location evidence="1">Membrane</location>
        <topology evidence="1">Multi-pass membrane protein</topology>
    </subcellularLocation>
</comment>
<dbReference type="OMA" id="VIWHELQ"/>
<dbReference type="STRING" id="857967.G0R3C6"/>
<dbReference type="OrthoDB" id="420606at2759"/>
<dbReference type="AlphaFoldDB" id="G0R3C6"/>
<evidence type="ECO:0000313" key="6">
    <source>
        <dbReference type="EMBL" id="EGR28028.1"/>
    </source>
</evidence>
<name>G0R3C6_ICHMU</name>
<dbReference type="EC" id="2.3.1.23" evidence="6"/>
<evidence type="ECO:0000256" key="4">
    <source>
        <dbReference type="ARBA" id="ARBA00023136"/>
    </source>
</evidence>
<dbReference type="GO" id="GO:0047184">
    <property type="term" value="F:1-acylglycerophosphocholine O-acyltransferase activity"/>
    <property type="evidence" value="ECO:0007669"/>
    <property type="project" value="UniProtKB-EC"/>
</dbReference>
<keyword evidence="4 5" id="KW-0472">Membrane</keyword>
<dbReference type="EMBL" id="GL984297">
    <property type="protein sequence ID" value="EGR28028.1"/>
    <property type="molecule type" value="Genomic_DNA"/>
</dbReference>
<keyword evidence="7" id="KW-1185">Reference proteome</keyword>
<dbReference type="InterPro" id="IPR004299">
    <property type="entry name" value="MBOAT_fam"/>
</dbReference>
<keyword evidence="3 5" id="KW-1133">Transmembrane helix</keyword>
<evidence type="ECO:0000256" key="2">
    <source>
        <dbReference type="ARBA" id="ARBA00022692"/>
    </source>
</evidence>
<feature type="transmembrane region" description="Helical" evidence="5">
    <location>
        <begin position="335"/>
        <end position="352"/>
    </location>
</feature>
<keyword evidence="2 5" id="KW-0812">Transmembrane</keyword>
<dbReference type="InParanoid" id="G0R3C6"/>
<feature type="transmembrane region" description="Helical" evidence="5">
    <location>
        <begin position="69"/>
        <end position="86"/>
    </location>
</feature>
<keyword evidence="6" id="KW-0808">Transferase</keyword>
<feature type="transmembrane region" description="Helical" evidence="5">
    <location>
        <begin position="290"/>
        <end position="315"/>
    </location>
</feature>
<dbReference type="GO" id="GO:0016020">
    <property type="term" value="C:membrane"/>
    <property type="evidence" value="ECO:0007669"/>
    <property type="project" value="UniProtKB-SubCell"/>
</dbReference>
<dbReference type="Pfam" id="PF03062">
    <property type="entry name" value="MBOAT"/>
    <property type="match status" value="1"/>
</dbReference>
<dbReference type="GO" id="GO:0005783">
    <property type="term" value="C:endoplasmic reticulum"/>
    <property type="evidence" value="ECO:0007669"/>
    <property type="project" value="TreeGrafter"/>
</dbReference>
<evidence type="ECO:0000313" key="7">
    <source>
        <dbReference type="Proteomes" id="UP000008983"/>
    </source>
</evidence>
<organism evidence="6 7">
    <name type="scientific">Ichthyophthirius multifiliis</name>
    <name type="common">White spot disease agent</name>
    <name type="synonym">Ich</name>
    <dbReference type="NCBI Taxonomy" id="5932"/>
    <lineage>
        <taxon>Eukaryota</taxon>
        <taxon>Sar</taxon>
        <taxon>Alveolata</taxon>
        <taxon>Ciliophora</taxon>
        <taxon>Intramacronucleata</taxon>
        <taxon>Oligohymenophorea</taxon>
        <taxon>Hymenostomatida</taxon>
        <taxon>Ophryoglenina</taxon>
        <taxon>Ichthyophthirius</taxon>
    </lineage>
</organism>
<protein>
    <submittedName>
        <fullName evidence="6">Mboat family protein, putative</fullName>
        <ecNumber evidence="6">2.3.1.23</ecNumber>
    </submittedName>
</protein>
<keyword evidence="6" id="KW-0012">Acyltransferase</keyword>
<evidence type="ECO:0000256" key="1">
    <source>
        <dbReference type="ARBA" id="ARBA00004141"/>
    </source>
</evidence>
<sequence>MFSLIVQYLKYDLILPTIASILFVQSIFSCGNLTREIANENDLAGVSNGYLGFKRDTSDGQWRSFNGNIELIVIVAIIYCLISTYIKKQYPFSTTFEFQCFCKLIGLSLKKRLKKTVLYGVKTLISYTVLIVFTHLNYSFAITTKKQNFQYWEKLEPQQMINLSFSSLFFIWIKFNTIWKIAKFWAMLDNMDVPENMNRCICNNYNFEGFWRSWHRGFNQWLLRYIYFPLGGSTNKIWNIWVVFTFVAIWHDMNLNLVLWAWGICLCLMPEIAIKNYFNQKKNQYLHETTIFKIIQGLAAGLVMVFMCITNLIGFGMGYEIMSSMLGNLFGTLKGIFELLLVIIVLSFFSVFQMEIRKVQGDLDRGF</sequence>
<evidence type="ECO:0000256" key="3">
    <source>
        <dbReference type="ARBA" id="ARBA00022989"/>
    </source>
</evidence>
<dbReference type="Proteomes" id="UP000008983">
    <property type="component" value="Unassembled WGS sequence"/>
</dbReference>